<dbReference type="SUPFAM" id="SSF47413">
    <property type="entry name" value="lambda repressor-like DNA-binding domains"/>
    <property type="match status" value="1"/>
</dbReference>
<dbReference type="Gene3D" id="1.10.260.40">
    <property type="entry name" value="lambda repressor-like DNA-binding domains"/>
    <property type="match status" value="1"/>
</dbReference>
<evidence type="ECO:0000256" key="1">
    <source>
        <dbReference type="ARBA" id="ARBA00023125"/>
    </source>
</evidence>
<dbReference type="InterPro" id="IPR013096">
    <property type="entry name" value="Cupin_2"/>
</dbReference>
<sequence length="198" mass="21694">MPEEATPVTETVRRRLRSLRVEQGLTLEAVASRAAIDVSTLSRLESGKRRLALDHLPPLAAALGTSVDDLLRPVEPVDPRVRGGVRRCAGLEMLALSRHHAGMGLQAFKMTIDRERIDPPTELPVHPGHEWLYVLHGRLRLLLGEQDLVIEPGEAVEFSTLEPHWFGAVDGPVEAIAIFGPDGERVHLRDGVAVDQAA</sequence>
<feature type="domain" description="HTH cro/C1-type" evidence="2">
    <location>
        <begin position="16"/>
        <end position="70"/>
    </location>
</feature>
<reference evidence="3 4" key="1">
    <citation type="submission" date="2023-11" db="EMBL/GenBank/DDBJ databases">
        <authorList>
            <person name="Xu M."/>
            <person name="Jiang T."/>
        </authorList>
    </citation>
    <scope>NUCLEOTIDE SEQUENCE [LARGE SCALE GENOMIC DNA]</scope>
    <source>
        <strain evidence="3 4">SD</strain>
    </source>
</reference>
<evidence type="ECO:0000313" key="4">
    <source>
        <dbReference type="Proteomes" id="UP001277761"/>
    </source>
</evidence>
<evidence type="ECO:0000259" key="2">
    <source>
        <dbReference type="PROSITE" id="PS50943"/>
    </source>
</evidence>
<dbReference type="InterPro" id="IPR050807">
    <property type="entry name" value="TransReg_Diox_bact_type"/>
</dbReference>
<dbReference type="PANTHER" id="PTHR46797">
    <property type="entry name" value="HTH-TYPE TRANSCRIPTIONAL REGULATOR"/>
    <property type="match status" value="1"/>
</dbReference>
<dbReference type="Proteomes" id="UP001277761">
    <property type="component" value="Unassembled WGS sequence"/>
</dbReference>
<dbReference type="PROSITE" id="PS50943">
    <property type="entry name" value="HTH_CROC1"/>
    <property type="match status" value="1"/>
</dbReference>
<dbReference type="Gene3D" id="2.60.120.10">
    <property type="entry name" value="Jelly Rolls"/>
    <property type="match status" value="1"/>
</dbReference>
<comment type="caution">
    <text evidence="3">The sequence shown here is derived from an EMBL/GenBank/DDBJ whole genome shotgun (WGS) entry which is preliminary data.</text>
</comment>
<proteinExistence type="predicted"/>
<gene>
    <name evidence="3" type="ORF">SK069_02120</name>
</gene>
<dbReference type="InterPro" id="IPR014710">
    <property type="entry name" value="RmlC-like_jellyroll"/>
</dbReference>
<dbReference type="PANTHER" id="PTHR46797:SF1">
    <property type="entry name" value="METHYLPHOSPHONATE SYNTHASE"/>
    <property type="match status" value="1"/>
</dbReference>
<keyword evidence="1" id="KW-0238">DNA-binding</keyword>
<dbReference type="SUPFAM" id="SSF51182">
    <property type="entry name" value="RmlC-like cupins"/>
    <property type="match status" value="1"/>
</dbReference>
<dbReference type="RefSeq" id="WP_319952528.1">
    <property type="nucleotide sequence ID" value="NZ_JAXAVX010000001.1"/>
</dbReference>
<accession>A0ABU4VHJ8</accession>
<keyword evidence="4" id="KW-1185">Reference proteome</keyword>
<dbReference type="CDD" id="cd00093">
    <property type="entry name" value="HTH_XRE"/>
    <property type="match status" value="1"/>
</dbReference>
<dbReference type="EMBL" id="JAXAVX010000001">
    <property type="protein sequence ID" value="MDX8150378.1"/>
    <property type="molecule type" value="Genomic_DNA"/>
</dbReference>
<dbReference type="Pfam" id="PF07883">
    <property type="entry name" value="Cupin_2"/>
    <property type="match status" value="1"/>
</dbReference>
<dbReference type="InterPro" id="IPR010982">
    <property type="entry name" value="Lambda_DNA-bd_dom_sf"/>
</dbReference>
<evidence type="ECO:0000313" key="3">
    <source>
        <dbReference type="EMBL" id="MDX8150378.1"/>
    </source>
</evidence>
<dbReference type="SMART" id="SM00530">
    <property type="entry name" value="HTH_XRE"/>
    <property type="match status" value="1"/>
</dbReference>
<name>A0ABU4VHJ8_9ACTN</name>
<dbReference type="InterPro" id="IPR011051">
    <property type="entry name" value="RmlC_Cupin_sf"/>
</dbReference>
<dbReference type="InterPro" id="IPR001387">
    <property type="entry name" value="Cro/C1-type_HTH"/>
</dbReference>
<dbReference type="Pfam" id="PF01381">
    <property type="entry name" value="HTH_3"/>
    <property type="match status" value="1"/>
</dbReference>
<protein>
    <submittedName>
        <fullName evidence="3">Helix-turn-helix domain-containing protein</fullName>
    </submittedName>
</protein>
<organism evidence="3 4">
    <name type="scientific">Patulibacter brassicae</name>
    <dbReference type="NCBI Taxonomy" id="1705717"/>
    <lineage>
        <taxon>Bacteria</taxon>
        <taxon>Bacillati</taxon>
        <taxon>Actinomycetota</taxon>
        <taxon>Thermoleophilia</taxon>
        <taxon>Solirubrobacterales</taxon>
        <taxon>Patulibacteraceae</taxon>
        <taxon>Patulibacter</taxon>
    </lineage>
</organism>